<evidence type="ECO:0000256" key="1">
    <source>
        <dbReference type="ARBA" id="ARBA00004251"/>
    </source>
</evidence>
<keyword evidence="10" id="KW-1015">Disulfide bond</keyword>
<evidence type="ECO:0000256" key="7">
    <source>
        <dbReference type="ARBA" id="ARBA00022989"/>
    </source>
</evidence>
<dbReference type="InterPro" id="IPR002369">
    <property type="entry name" value="Integrin_bsu_VWA"/>
</dbReference>
<accession>A0ABV0RBG9</accession>
<name>A0ABV0RBG9_9TELE</name>
<feature type="domain" description="Integrin beta N-terminal" evidence="13">
    <location>
        <begin position="6"/>
        <end position="26"/>
    </location>
</feature>
<reference evidence="14 15" key="1">
    <citation type="submission" date="2021-06" db="EMBL/GenBank/DDBJ databases">
        <authorList>
            <person name="Palmer J.M."/>
        </authorList>
    </citation>
    <scope>NUCLEOTIDE SEQUENCE [LARGE SCALE GENOMIC DNA]</scope>
    <source>
        <strain evidence="14 15">XC_2019</strain>
        <tissue evidence="14">Muscle</tissue>
    </source>
</reference>
<dbReference type="Pfam" id="PF00362">
    <property type="entry name" value="Integrin_beta"/>
    <property type="match status" value="1"/>
</dbReference>
<evidence type="ECO:0000256" key="2">
    <source>
        <dbReference type="ARBA" id="ARBA00007449"/>
    </source>
</evidence>
<keyword evidence="9" id="KW-0472">Membrane</keyword>
<comment type="caution">
    <text evidence="14">The sequence shown here is derived from an EMBL/GenBank/DDBJ whole genome shotgun (WGS) entry which is preliminary data.</text>
</comment>
<evidence type="ECO:0000256" key="9">
    <source>
        <dbReference type="ARBA" id="ARBA00023136"/>
    </source>
</evidence>
<dbReference type="Proteomes" id="UP001434883">
    <property type="component" value="Unassembled WGS sequence"/>
</dbReference>
<comment type="subcellular location">
    <subcellularLocation>
        <location evidence="1">Cell membrane</location>
        <topology evidence="1">Single-pass type I membrane protein</topology>
    </subcellularLocation>
</comment>
<protein>
    <recommendedName>
        <fullName evidence="16">Integrin beta</fullName>
    </recommendedName>
</protein>
<dbReference type="InterPro" id="IPR015812">
    <property type="entry name" value="Integrin_bsu"/>
</dbReference>
<organism evidence="14 15">
    <name type="scientific">Xenoophorus captivus</name>
    <dbReference type="NCBI Taxonomy" id="1517983"/>
    <lineage>
        <taxon>Eukaryota</taxon>
        <taxon>Metazoa</taxon>
        <taxon>Chordata</taxon>
        <taxon>Craniata</taxon>
        <taxon>Vertebrata</taxon>
        <taxon>Euteleostomi</taxon>
        <taxon>Actinopterygii</taxon>
        <taxon>Neopterygii</taxon>
        <taxon>Teleostei</taxon>
        <taxon>Neoteleostei</taxon>
        <taxon>Acanthomorphata</taxon>
        <taxon>Ovalentaria</taxon>
        <taxon>Atherinomorphae</taxon>
        <taxon>Cyprinodontiformes</taxon>
        <taxon>Goodeidae</taxon>
        <taxon>Xenoophorus</taxon>
    </lineage>
</organism>
<feature type="non-terminal residue" evidence="14">
    <location>
        <position position="1"/>
    </location>
</feature>
<keyword evidence="15" id="KW-1185">Reference proteome</keyword>
<evidence type="ECO:0000256" key="11">
    <source>
        <dbReference type="ARBA" id="ARBA00023180"/>
    </source>
</evidence>
<evidence type="ECO:0008006" key="16">
    <source>
        <dbReference type="Google" id="ProtNLM"/>
    </source>
</evidence>
<sequence length="98" mass="11070">SCSIVSAVTCDECLQLSPHCAWCTQEIRVQHTEDYPVDMYYLMDLSASMIDDLQMIKDLGSSLSREMSKLTSFCSCFIINRFCCFCRTRSVGGMIPCV</sequence>
<evidence type="ECO:0000259" key="13">
    <source>
        <dbReference type="Pfam" id="PF17205"/>
    </source>
</evidence>
<evidence type="ECO:0000256" key="10">
    <source>
        <dbReference type="ARBA" id="ARBA00023157"/>
    </source>
</evidence>
<dbReference type="Gene3D" id="3.30.1680.10">
    <property type="entry name" value="ligand-binding face of the semaphorins, domain 2"/>
    <property type="match status" value="1"/>
</dbReference>
<dbReference type="InterPro" id="IPR036465">
    <property type="entry name" value="vWFA_dom_sf"/>
</dbReference>
<keyword evidence="6" id="KW-0677">Repeat</keyword>
<dbReference type="Pfam" id="PF17205">
    <property type="entry name" value="PSI_integrin"/>
    <property type="match status" value="1"/>
</dbReference>
<dbReference type="PANTHER" id="PTHR10082:SF11">
    <property type="entry name" value="INTEGRIN BETA-6"/>
    <property type="match status" value="1"/>
</dbReference>
<feature type="non-terminal residue" evidence="14">
    <location>
        <position position="98"/>
    </location>
</feature>
<evidence type="ECO:0000256" key="4">
    <source>
        <dbReference type="ARBA" id="ARBA00022692"/>
    </source>
</evidence>
<evidence type="ECO:0000256" key="5">
    <source>
        <dbReference type="ARBA" id="ARBA00022729"/>
    </source>
</evidence>
<evidence type="ECO:0000256" key="8">
    <source>
        <dbReference type="ARBA" id="ARBA00023037"/>
    </source>
</evidence>
<evidence type="ECO:0000256" key="6">
    <source>
        <dbReference type="ARBA" id="ARBA00022737"/>
    </source>
</evidence>
<dbReference type="EMBL" id="JAHRIN010042067">
    <property type="protein sequence ID" value="MEQ2205379.1"/>
    <property type="molecule type" value="Genomic_DNA"/>
</dbReference>
<dbReference type="Gene3D" id="3.40.50.410">
    <property type="entry name" value="von Willebrand factor, type A domain"/>
    <property type="match status" value="1"/>
</dbReference>
<evidence type="ECO:0000259" key="12">
    <source>
        <dbReference type="Pfam" id="PF00362"/>
    </source>
</evidence>
<keyword evidence="7" id="KW-1133">Transmembrane helix</keyword>
<keyword evidence="5" id="KW-0732">Signal</keyword>
<dbReference type="SUPFAM" id="SSF103575">
    <property type="entry name" value="Plexin repeat"/>
    <property type="match status" value="1"/>
</dbReference>
<keyword evidence="3" id="KW-0245">EGF-like domain</keyword>
<dbReference type="InterPro" id="IPR033760">
    <property type="entry name" value="Integrin_beta_N"/>
</dbReference>
<evidence type="ECO:0000256" key="3">
    <source>
        <dbReference type="ARBA" id="ARBA00022536"/>
    </source>
</evidence>
<dbReference type="PANTHER" id="PTHR10082">
    <property type="entry name" value="INTEGRIN BETA SUBUNIT"/>
    <property type="match status" value="1"/>
</dbReference>
<evidence type="ECO:0000313" key="15">
    <source>
        <dbReference type="Proteomes" id="UP001434883"/>
    </source>
</evidence>
<evidence type="ECO:0000313" key="14">
    <source>
        <dbReference type="EMBL" id="MEQ2205379.1"/>
    </source>
</evidence>
<proteinExistence type="inferred from homology"/>
<gene>
    <name evidence="14" type="ORF">XENOCAPTIV_024450</name>
</gene>
<keyword evidence="4" id="KW-0812">Transmembrane</keyword>
<dbReference type="SUPFAM" id="SSF53300">
    <property type="entry name" value="vWA-like"/>
    <property type="match status" value="1"/>
</dbReference>
<comment type="similarity">
    <text evidence="2">Belongs to the integrin beta chain family.</text>
</comment>
<feature type="domain" description="Integrin beta subunit VWA" evidence="12">
    <location>
        <begin position="33"/>
        <end position="72"/>
    </location>
</feature>
<keyword evidence="11" id="KW-0325">Glycoprotein</keyword>
<keyword evidence="8" id="KW-0401">Integrin</keyword>